<dbReference type="Pfam" id="PF02632">
    <property type="entry name" value="BioY"/>
    <property type="match status" value="1"/>
</dbReference>
<dbReference type="RefSeq" id="WP_006904313.1">
    <property type="nucleotide sequence ID" value="NZ_JH976535.1"/>
</dbReference>
<feature type="transmembrane region" description="Helical" evidence="3">
    <location>
        <begin position="89"/>
        <end position="106"/>
    </location>
</feature>
<dbReference type="GO" id="GO:0005886">
    <property type="term" value="C:plasma membrane"/>
    <property type="evidence" value="ECO:0007669"/>
    <property type="project" value="UniProtKB-SubCell"/>
</dbReference>
<feature type="transmembrane region" description="Helical" evidence="3">
    <location>
        <begin position="118"/>
        <end position="138"/>
    </location>
</feature>
<keyword evidence="3" id="KW-1133">Transmembrane helix</keyword>
<evidence type="ECO:0008006" key="6">
    <source>
        <dbReference type="Google" id="ProtNLM"/>
    </source>
</evidence>
<evidence type="ECO:0000256" key="3">
    <source>
        <dbReference type="SAM" id="Phobius"/>
    </source>
</evidence>
<feature type="compositionally biased region" description="Low complexity" evidence="2">
    <location>
        <begin position="15"/>
        <end position="36"/>
    </location>
</feature>
<evidence type="ECO:0000256" key="1">
    <source>
        <dbReference type="ARBA" id="ARBA00010692"/>
    </source>
</evidence>
<dbReference type="EMBL" id="AENY02000003">
    <property type="protein sequence ID" value="EKP94299.1"/>
    <property type="molecule type" value="Genomic_DNA"/>
</dbReference>
<dbReference type="HOGENOM" id="CLU_077931_0_1_9"/>
<evidence type="ECO:0000313" key="4">
    <source>
        <dbReference type="EMBL" id="EKP94299.1"/>
    </source>
</evidence>
<dbReference type="AlphaFoldDB" id="K6Q082"/>
<reference evidence="4" key="1">
    <citation type="submission" date="2010-10" db="EMBL/GenBank/DDBJ databases">
        <authorList>
            <consortium name="US DOE Joint Genome Institute (JGI-PGF)"/>
            <person name="Lucas S."/>
            <person name="Copeland A."/>
            <person name="Lapidus A."/>
            <person name="Bruce D."/>
            <person name="Goodwin L."/>
            <person name="Pitluck S."/>
            <person name="Kyrpides N."/>
            <person name="Mavromatis K."/>
            <person name="Detter J.C."/>
            <person name="Han C."/>
            <person name="Land M."/>
            <person name="Hauser L."/>
            <person name="Markowitz V."/>
            <person name="Cheng J.-F."/>
            <person name="Hugenholtz P."/>
            <person name="Woyke T."/>
            <person name="Wu D."/>
            <person name="Pukall R."/>
            <person name="Wahrenburg C."/>
            <person name="Brambilla E."/>
            <person name="Klenk H.-P."/>
            <person name="Eisen J.A."/>
        </authorList>
    </citation>
    <scope>NUCLEOTIDE SEQUENCE [LARGE SCALE GENOMIC DNA]</scope>
    <source>
        <strain evidence="4">DSM 13965</strain>
    </source>
</reference>
<sequence>MPSQPPLDAPDRGARAAPAGSPAGEAAGPAPLAGPAHPTRLAAGGSRTGDLAAASGSTAATLRPLVLAGLMAGLTAVLSYLRIPLPFTPVPITGQTLGVMLSGLLLGPRWGFAAQLAYLLLGVAGVPVFAGGAAGLAVVLGPTGGFLLSYPLAAGLTGLLFRPGTARRPGPASGGEGARGGPRTTAQAAQPARDQAASPVRAPGFGRAFVASVAGGILLVYAIGAPWLAVETGTPWPGVATAAVLPFVPGDLAKALVAAWLAPRVLRALGGRLAPGT</sequence>
<dbReference type="PANTHER" id="PTHR34295">
    <property type="entry name" value="BIOTIN TRANSPORTER BIOY"/>
    <property type="match status" value="1"/>
</dbReference>
<feature type="compositionally biased region" description="Low complexity" evidence="2">
    <location>
        <begin position="181"/>
        <end position="194"/>
    </location>
</feature>
<dbReference type="PANTHER" id="PTHR34295:SF1">
    <property type="entry name" value="BIOTIN TRANSPORTER BIOY"/>
    <property type="match status" value="1"/>
</dbReference>
<feature type="transmembrane region" description="Helical" evidence="3">
    <location>
        <begin position="236"/>
        <end position="262"/>
    </location>
</feature>
<feature type="region of interest" description="Disordered" evidence="2">
    <location>
        <begin position="167"/>
        <end position="194"/>
    </location>
</feature>
<keyword evidence="3" id="KW-0472">Membrane</keyword>
<dbReference type="Proteomes" id="UP000005710">
    <property type="component" value="Unassembled WGS sequence"/>
</dbReference>
<reference evidence="4" key="2">
    <citation type="submission" date="2012-10" db="EMBL/GenBank/DDBJ databases">
        <title>Improved high-quality draft of Thermaerobacter subterraneus C21, DSM 13965.</title>
        <authorList>
            <consortium name="DOE Joint Genome Institute"/>
            <person name="Eisen J."/>
            <person name="Huntemann M."/>
            <person name="Wei C.-L."/>
            <person name="Han J."/>
            <person name="Detter J.C."/>
            <person name="Han C."/>
            <person name="Tapia R."/>
            <person name="Chen A."/>
            <person name="Kyrpides N."/>
            <person name="Mavromatis K."/>
            <person name="Markowitz V."/>
            <person name="Szeto E."/>
            <person name="Ivanova N."/>
            <person name="Mikhailova N."/>
            <person name="Ovchinnikova G."/>
            <person name="Pagani I."/>
            <person name="Pati A."/>
            <person name="Goodwin L."/>
            <person name="Nordberg H.P."/>
            <person name="Cantor M.N."/>
            <person name="Hua S.X."/>
            <person name="Woyke T."/>
            <person name="Eisen J."/>
            <person name="Klenk H.-P."/>
        </authorList>
    </citation>
    <scope>NUCLEOTIDE SEQUENCE [LARGE SCALE GENOMIC DNA]</scope>
    <source>
        <strain evidence="4">DSM 13965</strain>
    </source>
</reference>
<dbReference type="InterPro" id="IPR003784">
    <property type="entry name" value="BioY"/>
</dbReference>
<gene>
    <name evidence="4" type="ORF">ThesuDRAFT_02032</name>
</gene>
<dbReference type="Gene3D" id="1.10.1760.20">
    <property type="match status" value="1"/>
</dbReference>
<name>K6Q082_9FIRM</name>
<keyword evidence="3" id="KW-0812">Transmembrane</keyword>
<comment type="similarity">
    <text evidence="1">Belongs to the BioY family.</text>
</comment>
<proteinExistence type="inferred from homology"/>
<evidence type="ECO:0000256" key="2">
    <source>
        <dbReference type="SAM" id="MobiDB-lite"/>
    </source>
</evidence>
<protein>
    <recommendedName>
        <fullName evidence="6">Biotin transporter</fullName>
    </recommendedName>
</protein>
<dbReference type="STRING" id="867903.ThesuDRAFT_02032"/>
<organism evidence="4 5">
    <name type="scientific">Thermaerobacter subterraneus DSM 13965</name>
    <dbReference type="NCBI Taxonomy" id="867903"/>
    <lineage>
        <taxon>Bacteria</taxon>
        <taxon>Bacillati</taxon>
        <taxon>Bacillota</taxon>
        <taxon>Clostridia</taxon>
        <taxon>Eubacteriales</taxon>
        <taxon>Clostridiales Family XVII. Incertae Sedis</taxon>
        <taxon>Thermaerobacter</taxon>
    </lineage>
</organism>
<evidence type="ECO:0000313" key="5">
    <source>
        <dbReference type="Proteomes" id="UP000005710"/>
    </source>
</evidence>
<feature type="transmembrane region" description="Helical" evidence="3">
    <location>
        <begin position="144"/>
        <end position="161"/>
    </location>
</feature>
<keyword evidence="5" id="KW-1185">Reference proteome</keyword>
<comment type="caution">
    <text evidence="4">The sequence shown here is derived from an EMBL/GenBank/DDBJ whole genome shotgun (WGS) entry which is preliminary data.</text>
</comment>
<dbReference type="GO" id="GO:0015225">
    <property type="term" value="F:biotin transmembrane transporter activity"/>
    <property type="evidence" value="ECO:0007669"/>
    <property type="project" value="InterPro"/>
</dbReference>
<feature type="transmembrane region" description="Helical" evidence="3">
    <location>
        <begin position="65"/>
        <end position="83"/>
    </location>
</feature>
<dbReference type="eggNOG" id="COG1268">
    <property type="taxonomic scope" value="Bacteria"/>
</dbReference>
<feature type="region of interest" description="Disordered" evidence="2">
    <location>
        <begin position="1"/>
        <end position="48"/>
    </location>
</feature>
<feature type="transmembrane region" description="Helical" evidence="3">
    <location>
        <begin position="208"/>
        <end position="230"/>
    </location>
</feature>
<accession>K6Q082</accession>